<protein>
    <submittedName>
        <fullName evidence="1">HK97 gp10 family phage protein</fullName>
    </submittedName>
</protein>
<dbReference type="RefSeq" id="WP_171379852.1">
    <property type="nucleotide sequence ID" value="NZ_PKQI01000002.1"/>
</dbReference>
<evidence type="ECO:0000313" key="1">
    <source>
        <dbReference type="EMBL" id="NNV20533.1"/>
    </source>
</evidence>
<organism evidence="1 2">
    <name type="scientific">Brucella pseudogrignonensis</name>
    <dbReference type="NCBI Taxonomy" id="419475"/>
    <lineage>
        <taxon>Bacteria</taxon>
        <taxon>Pseudomonadati</taxon>
        <taxon>Pseudomonadota</taxon>
        <taxon>Alphaproteobacteria</taxon>
        <taxon>Hyphomicrobiales</taxon>
        <taxon>Brucellaceae</taxon>
        <taxon>Brucella/Ochrobactrum group</taxon>
        <taxon>Brucella</taxon>
    </lineage>
</organism>
<gene>
    <name evidence="1" type="ORF">EHE22_08860</name>
</gene>
<comment type="caution">
    <text evidence="1">The sequence shown here is derived from an EMBL/GenBank/DDBJ whole genome shotgun (WGS) entry which is preliminary data.</text>
</comment>
<sequence>MSFSSELLAWVERTKRRQQVVFQTAAQFLAEDILERTPVDTGFLRGSFRTDPNKPVKIGDTPNGFEGIAAAKATDTIYMGFGAVYAMRIEYGFDGEDSLGRYYYQDGAGMVRLAWQNWPQHVSKAAAQVRSSWKGQTASEKAQKANAA</sequence>
<dbReference type="EMBL" id="PKQI01000002">
    <property type="protein sequence ID" value="NNV20533.1"/>
    <property type="molecule type" value="Genomic_DNA"/>
</dbReference>
<dbReference type="AlphaFoldDB" id="A0A7Y3WWV1"/>
<dbReference type="Proteomes" id="UP000526233">
    <property type="component" value="Unassembled WGS sequence"/>
</dbReference>
<accession>A0A7Y3WWV1</accession>
<evidence type="ECO:0000313" key="2">
    <source>
        <dbReference type="Proteomes" id="UP000526233"/>
    </source>
</evidence>
<reference evidence="1 2" key="1">
    <citation type="submission" date="2018-11" db="EMBL/GenBank/DDBJ databases">
        <title>Genome sequencing and analysis.</title>
        <authorList>
            <person name="Huang Y.-T."/>
        </authorList>
    </citation>
    <scope>NUCLEOTIDE SEQUENCE [LARGE SCALE GENOMIC DNA]</scope>
    <source>
        <strain evidence="1 2">SHIN</strain>
    </source>
</reference>
<name>A0A7Y3WWV1_9HYPH</name>
<proteinExistence type="predicted"/>